<evidence type="ECO:0000256" key="6">
    <source>
        <dbReference type="ARBA" id="ARBA00022705"/>
    </source>
</evidence>
<comment type="similarity">
    <text evidence="2">Belongs to the beta sliding clamp family.</text>
</comment>
<evidence type="ECO:0000256" key="5">
    <source>
        <dbReference type="ARBA" id="ARBA00022695"/>
    </source>
</evidence>
<evidence type="ECO:0000256" key="3">
    <source>
        <dbReference type="ARBA" id="ARBA00022490"/>
    </source>
</evidence>
<evidence type="ECO:0000313" key="10">
    <source>
        <dbReference type="EMBL" id="KKN29588.1"/>
    </source>
</evidence>
<dbReference type="Gene3D" id="3.10.150.10">
    <property type="entry name" value="DNA Polymerase III, subunit A, domain 2"/>
    <property type="match status" value="1"/>
</dbReference>
<evidence type="ECO:0000256" key="7">
    <source>
        <dbReference type="ARBA" id="ARBA00022932"/>
    </source>
</evidence>
<comment type="subcellular location">
    <subcellularLocation>
        <location evidence="1">Cytoplasm</location>
    </subcellularLocation>
</comment>
<organism evidence="10">
    <name type="scientific">marine sediment metagenome</name>
    <dbReference type="NCBI Taxonomy" id="412755"/>
    <lineage>
        <taxon>unclassified sequences</taxon>
        <taxon>metagenomes</taxon>
        <taxon>ecological metagenomes</taxon>
    </lineage>
</organism>
<dbReference type="InterPro" id="IPR046938">
    <property type="entry name" value="DNA_clamp_sf"/>
</dbReference>
<dbReference type="Gene3D" id="3.70.10.10">
    <property type="match status" value="1"/>
</dbReference>
<keyword evidence="7" id="KW-0239">DNA-directed DNA polymerase</keyword>
<feature type="domain" description="DNA polymerase III beta sliding clamp C-terminal" evidence="9">
    <location>
        <begin position="254"/>
        <end position="371"/>
    </location>
</feature>
<gene>
    <name evidence="10" type="ORF">LCGC14_0842560</name>
</gene>
<keyword evidence="8" id="KW-0238">DNA-binding</keyword>
<dbReference type="GO" id="GO:0005737">
    <property type="term" value="C:cytoplasm"/>
    <property type="evidence" value="ECO:0007669"/>
    <property type="project" value="UniProtKB-SubCell"/>
</dbReference>
<dbReference type="EMBL" id="LAZR01002475">
    <property type="protein sequence ID" value="KKN29588.1"/>
    <property type="molecule type" value="Genomic_DNA"/>
</dbReference>
<dbReference type="SUPFAM" id="SSF55979">
    <property type="entry name" value="DNA clamp"/>
    <property type="match status" value="2"/>
</dbReference>
<evidence type="ECO:0000256" key="1">
    <source>
        <dbReference type="ARBA" id="ARBA00004496"/>
    </source>
</evidence>
<name>A0A0F9SJU6_9ZZZZ</name>
<dbReference type="PANTHER" id="PTHR30478:SF0">
    <property type="entry name" value="BETA SLIDING CLAMP"/>
    <property type="match status" value="1"/>
</dbReference>
<keyword evidence="3" id="KW-0963">Cytoplasm</keyword>
<evidence type="ECO:0000256" key="4">
    <source>
        <dbReference type="ARBA" id="ARBA00022679"/>
    </source>
</evidence>
<reference evidence="10" key="1">
    <citation type="journal article" date="2015" name="Nature">
        <title>Complex archaea that bridge the gap between prokaryotes and eukaryotes.</title>
        <authorList>
            <person name="Spang A."/>
            <person name="Saw J.H."/>
            <person name="Jorgensen S.L."/>
            <person name="Zaremba-Niedzwiedzka K."/>
            <person name="Martijn J."/>
            <person name="Lind A.E."/>
            <person name="van Eijk R."/>
            <person name="Schleper C."/>
            <person name="Guy L."/>
            <person name="Ettema T.J."/>
        </authorList>
    </citation>
    <scope>NUCLEOTIDE SEQUENCE</scope>
</reference>
<evidence type="ECO:0000256" key="8">
    <source>
        <dbReference type="ARBA" id="ARBA00023125"/>
    </source>
</evidence>
<dbReference type="InterPro" id="IPR022635">
    <property type="entry name" value="DNA_polIII_beta_C"/>
</dbReference>
<dbReference type="CDD" id="cd00140">
    <property type="entry name" value="beta_clamp"/>
    <property type="match status" value="1"/>
</dbReference>
<dbReference type="GO" id="GO:0003887">
    <property type="term" value="F:DNA-directed DNA polymerase activity"/>
    <property type="evidence" value="ECO:0007669"/>
    <property type="project" value="UniProtKB-KW"/>
</dbReference>
<dbReference type="GO" id="GO:0009360">
    <property type="term" value="C:DNA polymerase III complex"/>
    <property type="evidence" value="ECO:0007669"/>
    <property type="project" value="InterPro"/>
</dbReference>
<keyword evidence="4" id="KW-0808">Transferase</keyword>
<keyword evidence="6" id="KW-0235">DNA replication</keyword>
<dbReference type="GO" id="GO:0008408">
    <property type="term" value="F:3'-5' exonuclease activity"/>
    <property type="evidence" value="ECO:0007669"/>
    <property type="project" value="InterPro"/>
</dbReference>
<accession>A0A0F9SJU6</accession>
<comment type="caution">
    <text evidence="10">The sequence shown here is derived from an EMBL/GenBank/DDBJ whole genome shotgun (WGS) entry which is preliminary data.</text>
</comment>
<proteinExistence type="inferred from homology"/>
<dbReference type="InterPro" id="IPR001001">
    <property type="entry name" value="DNA_polIII_beta"/>
</dbReference>
<dbReference type="AlphaFoldDB" id="A0A0F9SJU6"/>
<evidence type="ECO:0000259" key="9">
    <source>
        <dbReference type="Pfam" id="PF02768"/>
    </source>
</evidence>
<protein>
    <recommendedName>
        <fullName evidence="9">DNA polymerase III beta sliding clamp C-terminal domain-containing protein</fullName>
    </recommendedName>
</protein>
<dbReference type="PANTHER" id="PTHR30478">
    <property type="entry name" value="DNA POLYMERASE III SUBUNIT BETA"/>
    <property type="match status" value="1"/>
</dbReference>
<dbReference type="Pfam" id="PF02768">
    <property type="entry name" value="DNA_pol3_beta_3"/>
    <property type="match status" value="1"/>
</dbReference>
<keyword evidence="5" id="KW-0548">Nucleotidyltransferase</keyword>
<dbReference type="GO" id="GO:0003677">
    <property type="term" value="F:DNA binding"/>
    <property type="evidence" value="ECO:0007669"/>
    <property type="project" value="UniProtKB-KW"/>
</dbReference>
<sequence length="376" mass="41945">MTIKVLRENVIKQLASIKDDNVSIAGIAIERRKLLEALKLQNQSGADMLTIEYGNTSWHYDYKNISDGSWIEQPFTLEPTPSIQISCDHTIMRFFYHPKSKGYTEPTITPLNFVDHAGYKKPKLTGITLDTQELIKALTFALTGVAREETRPILCCVLFDSADNKLKLVSADGFRMVIVPVTTDKIPDAKVLIHSGDISKLLVFLKAIKVGTGKCAEYPEVYLKYLKDTIKISSDNGTVELKKQSGTFPNYEALIPKEGAKIEFIADDMLRAAKSLANICKDGSGIIRLQFKQGDPADTILFSANSNEYGESTAECDAIVESDCKIAVNVNYLIDMLRLCKDTKMSVKVTNSSSPMLFEMPDNRRQVTMPMFVQWG</sequence>
<evidence type="ECO:0000256" key="2">
    <source>
        <dbReference type="ARBA" id="ARBA00010752"/>
    </source>
</evidence>
<dbReference type="SMART" id="SM00480">
    <property type="entry name" value="POL3Bc"/>
    <property type="match status" value="1"/>
</dbReference>
<dbReference type="GO" id="GO:0006271">
    <property type="term" value="P:DNA strand elongation involved in DNA replication"/>
    <property type="evidence" value="ECO:0007669"/>
    <property type="project" value="TreeGrafter"/>
</dbReference>